<dbReference type="Proteomes" id="UP000070089">
    <property type="component" value="Unassembled WGS sequence"/>
</dbReference>
<dbReference type="PANTHER" id="PTHR12945">
    <property type="entry name" value="TRANSLATION INITIATION FACTOR EIF3-RELATED"/>
    <property type="match status" value="1"/>
</dbReference>
<comment type="caution">
    <text evidence="7">The sequence shown here is derived from an EMBL/GenBank/DDBJ whole genome shotgun (WGS) entry which is preliminary data.</text>
</comment>
<sequence length="534" mass="59716">MFESLSHRKKVQTMNENRVHNGDSVLLHVRGDRGYIARILMGKPIDIYRHRVQSDLLIGLAYNAFYTLRGEGSKVLISRTNDPTVQGYTALTAGGDGDALAGLCDDDAEELRQALLESESYQGKETEFSRQKAVNRARKRHVLIFGIELANPYNICKYLYTSKTPETNLFMSPGNYAFLLHHSDAARVPGYSRILIYDDLDGRVAAGIASRMVLTNAIVDPTNTSVKMLADECVELIDRCSEVQTFKERHLLGFSFLEKARSVLKLPRCDQEVVVVTGRTLGAGLKNALIDCNIFPSKHGLEASRPNIAPFVCAINSTKLADDEDLSFLGYDIVNNDTAPSESNDGFRQSDTWTLETVNHAIMCDYDMWLERRLCLLGVSVDKLREAIYSAPDLESFSRSTRVPLCIPLDMNLSALTFDSLVIASRSRPLPLVQLLSKFIRPAAPVSVYSPSAEALAELGHHLISARSGHIQSYMDNRILDYQILPGRTRPAMLGESFGGYVLTYYTQPHTENDESIFRKSRNVMFSKRRGLKQ</sequence>
<protein>
    <recommendedName>
        <fullName evidence="3">tRNA (adenine(58)-N(1))-methyltransferase non-catalytic subunit TRM6</fullName>
    </recommendedName>
    <alternativeName>
        <fullName evidence="6">tRNA(m1A58)-methyltransferase subunit TRM6</fullName>
    </alternativeName>
</protein>
<evidence type="ECO:0000256" key="3">
    <source>
        <dbReference type="ARBA" id="ARBA00021704"/>
    </source>
</evidence>
<dbReference type="PANTHER" id="PTHR12945:SF0">
    <property type="entry name" value="TRNA (ADENINE(58)-N(1))-METHYLTRANSFERASE NON-CATALYTIC SUBUNIT TRM6"/>
    <property type="match status" value="1"/>
</dbReference>
<dbReference type="Pfam" id="PF04189">
    <property type="entry name" value="Gcd10p"/>
    <property type="match status" value="1"/>
</dbReference>
<evidence type="ECO:0000256" key="2">
    <source>
        <dbReference type="ARBA" id="ARBA00008320"/>
    </source>
</evidence>
<dbReference type="OrthoDB" id="10254665at2759"/>
<dbReference type="AlphaFoldDB" id="A0A132NWE7"/>
<organism evidence="7 8">
    <name type="scientific">Giardia duodenalis assemblage B</name>
    <dbReference type="NCBI Taxonomy" id="1394984"/>
    <lineage>
        <taxon>Eukaryota</taxon>
        <taxon>Metamonada</taxon>
        <taxon>Diplomonadida</taxon>
        <taxon>Hexamitidae</taxon>
        <taxon>Giardiinae</taxon>
        <taxon>Giardia</taxon>
    </lineage>
</organism>
<evidence type="ECO:0000313" key="8">
    <source>
        <dbReference type="Proteomes" id="UP000070089"/>
    </source>
</evidence>
<evidence type="ECO:0000256" key="6">
    <source>
        <dbReference type="ARBA" id="ARBA00032319"/>
    </source>
</evidence>
<dbReference type="GO" id="GO:0031515">
    <property type="term" value="C:tRNA (m1A) methyltransferase complex"/>
    <property type="evidence" value="ECO:0007669"/>
    <property type="project" value="InterPro"/>
</dbReference>
<evidence type="ECO:0000256" key="5">
    <source>
        <dbReference type="ARBA" id="ARBA00023242"/>
    </source>
</evidence>
<evidence type="ECO:0000313" key="7">
    <source>
        <dbReference type="EMBL" id="KWX14400.1"/>
    </source>
</evidence>
<name>A0A132NWE7_GIAIN</name>
<gene>
    <name evidence="7" type="ORF">QR46_1579</name>
</gene>
<comment type="similarity">
    <text evidence="2">Belongs to the TRM6/GCD10 family.</text>
</comment>
<dbReference type="GO" id="GO:0030488">
    <property type="term" value="P:tRNA methylation"/>
    <property type="evidence" value="ECO:0007669"/>
    <property type="project" value="InterPro"/>
</dbReference>
<proteinExistence type="inferred from homology"/>
<accession>A0A132NWE7</accession>
<comment type="subcellular location">
    <subcellularLocation>
        <location evidence="1">Nucleus</location>
    </subcellularLocation>
</comment>
<evidence type="ECO:0000256" key="4">
    <source>
        <dbReference type="ARBA" id="ARBA00022694"/>
    </source>
</evidence>
<dbReference type="VEuPathDB" id="GiardiaDB:QR46_1579"/>
<reference evidence="7 8" key="1">
    <citation type="journal article" date="2015" name="Mol. Biochem. Parasitol.">
        <title>Identification of polymorphic genes for use in assemblage B genotyping assays through comparative genomics of multiple assemblage B Giardia duodenalis isolates.</title>
        <authorList>
            <person name="Wielinga C."/>
            <person name="Thompson R.C."/>
            <person name="Monis P."/>
            <person name="Ryan U."/>
        </authorList>
    </citation>
    <scope>NUCLEOTIDE SEQUENCE [LARGE SCALE GENOMIC DNA]</scope>
    <source>
        <strain evidence="7 8">BAH15c1</strain>
    </source>
</reference>
<dbReference type="EMBL" id="JXTI01000033">
    <property type="protein sequence ID" value="KWX14400.1"/>
    <property type="molecule type" value="Genomic_DNA"/>
</dbReference>
<dbReference type="GO" id="GO:0005634">
    <property type="term" value="C:nucleus"/>
    <property type="evidence" value="ECO:0007669"/>
    <property type="project" value="UniProtKB-SubCell"/>
</dbReference>
<dbReference type="InterPro" id="IPR017423">
    <property type="entry name" value="TRM6"/>
</dbReference>
<keyword evidence="5" id="KW-0539">Nucleus</keyword>
<evidence type="ECO:0000256" key="1">
    <source>
        <dbReference type="ARBA" id="ARBA00004123"/>
    </source>
</evidence>
<keyword evidence="4" id="KW-0819">tRNA processing</keyword>